<dbReference type="AlphaFoldDB" id="A0A843YEY1"/>
<evidence type="ECO:0000313" key="4">
    <source>
        <dbReference type="Proteomes" id="UP000444174"/>
    </source>
</evidence>
<feature type="transmembrane region" description="Helical" evidence="1">
    <location>
        <begin position="210"/>
        <end position="229"/>
    </location>
</feature>
<dbReference type="Proteomes" id="UP000444174">
    <property type="component" value="Unassembled WGS sequence"/>
</dbReference>
<dbReference type="GO" id="GO:0000271">
    <property type="term" value="P:polysaccharide biosynthetic process"/>
    <property type="evidence" value="ECO:0007669"/>
    <property type="project" value="TreeGrafter"/>
</dbReference>
<organism evidence="3 4">
    <name type="scientific">Tritonibacter litoralis</name>
    <dbReference type="NCBI Taxonomy" id="2662264"/>
    <lineage>
        <taxon>Bacteria</taxon>
        <taxon>Pseudomonadati</taxon>
        <taxon>Pseudomonadota</taxon>
        <taxon>Alphaproteobacteria</taxon>
        <taxon>Rhodobacterales</taxon>
        <taxon>Paracoccaceae</taxon>
        <taxon>Tritonibacter</taxon>
    </lineage>
</organism>
<keyword evidence="1" id="KW-1133">Transmembrane helix</keyword>
<keyword evidence="1" id="KW-0812">Transmembrane</keyword>
<dbReference type="PANTHER" id="PTHR23028:SF131">
    <property type="entry name" value="BLR2367 PROTEIN"/>
    <property type="match status" value="1"/>
</dbReference>
<evidence type="ECO:0000256" key="1">
    <source>
        <dbReference type="SAM" id="Phobius"/>
    </source>
</evidence>
<keyword evidence="4" id="KW-1185">Reference proteome</keyword>
<name>A0A843YEY1_9RHOB</name>
<feature type="transmembrane region" description="Helical" evidence="1">
    <location>
        <begin position="305"/>
        <end position="326"/>
    </location>
</feature>
<proteinExistence type="predicted"/>
<feature type="transmembrane region" description="Helical" evidence="1">
    <location>
        <begin position="274"/>
        <end position="293"/>
    </location>
</feature>
<dbReference type="EMBL" id="WIBF01000004">
    <property type="protein sequence ID" value="MQQ08408.1"/>
    <property type="molecule type" value="Genomic_DNA"/>
</dbReference>
<protein>
    <submittedName>
        <fullName evidence="3">Acyltransferase family protein</fullName>
    </submittedName>
</protein>
<dbReference type="GO" id="GO:0016020">
    <property type="term" value="C:membrane"/>
    <property type="evidence" value="ECO:0007669"/>
    <property type="project" value="TreeGrafter"/>
</dbReference>
<gene>
    <name evidence="3" type="ORF">GFB49_08090</name>
</gene>
<feature type="transmembrane region" description="Helical" evidence="1">
    <location>
        <begin position="43"/>
        <end position="62"/>
    </location>
</feature>
<dbReference type="InterPro" id="IPR050879">
    <property type="entry name" value="Acyltransferase_3"/>
</dbReference>
<comment type="caution">
    <text evidence="3">The sequence shown here is derived from an EMBL/GenBank/DDBJ whole genome shotgun (WGS) entry which is preliminary data.</text>
</comment>
<reference evidence="3 4" key="1">
    <citation type="submission" date="2019-10" db="EMBL/GenBank/DDBJ databases">
        <title>Epibacterium sp. nov., isolated from seawater.</title>
        <authorList>
            <person name="Zhang X."/>
            <person name="Li N."/>
        </authorList>
    </citation>
    <scope>NUCLEOTIDE SEQUENCE [LARGE SCALE GENOMIC DNA]</scope>
    <source>
        <strain evidence="3 4">SM1979</strain>
    </source>
</reference>
<evidence type="ECO:0000313" key="3">
    <source>
        <dbReference type="EMBL" id="MQQ08408.1"/>
    </source>
</evidence>
<accession>A0A843YEY1</accession>
<keyword evidence="3" id="KW-0808">Transferase</keyword>
<evidence type="ECO:0000259" key="2">
    <source>
        <dbReference type="Pfam" id="PF01757"/>
    </source>
</evidence>
<sequence length="344" mass="37517">MKLDGLQCGRAVAALMVAIFHANLFLLPAKFYDGQGAGAIFNFGYAGVEFFFVLSGFIMMYVHDKDFGQPAQTVTFLKKRIIRIYPIYWVVLTGLILLYFASPGSGPENARDGQSILASYLLVPLPGEDPILRVAWTLQHEMLFYLIFSVLLLNIRLGIALCALWGLGCVYALLTGGLQSFPLDMVFKSHNLLFVFGIVAAKILPKVTRTTAVLCFWIGVATFLGQGMLETLAHLTLPKNAIPLGYGLSATLVILGLAKGELPAPRWLTYLGDASYSIYLVHMPTMAIAAVLLRKLGVHGMLPPLAMLVLITGIITVAGVILHAFVEKPLMNAFKRKQAARVAT</sequence>
<keyword evidence="3" id="KW-0012">Acyltransferase</keyword>
<dbReference type="InterPro" id="IPR002656">
    <property type="entry name" value="Acyl_transf_3_dom"/>
</dbReference>
<feature type="domain" description="Acyltransferase 3" evidence="2">
    <location>
        <begin position="5"/>
        <end position="321"/>
    </location>
</feature>
<dbReference type="GO" id="GO:0016747">
    <property type="term" value="F:acyltransferase activity, transferring groups other than amino-acyl groups"/>
    <property type="evidence" value="ECO:0007669"/>
    <property type="project" value="InterPro"/>
</dbReference>
<dbReference type="PANTHER" id="PTHR23028">
    <property type="entry name" value="ACETYLTRANSFERASE"/>
    <property type="match status" value="1"/>
</dbReference>
<feature type="transmembrane region" description="Helical" evidence="1">
    <location>
        <begin position="142"/>
        <end position="174"/>
    </location>
</feature>
<feature type="transmembrane region" description="Helical" evidence="1">
    <location>
        <begin position="82"/>
        <end position="101"/>
    </location>
</feature>
<feature type="transmembrane region" description="Helical" evidence="1">
    <location>
        <begin position="241"/>
        <end position="258"/>
    </location>
</feature>
<dbReference type="Pfam" id="PF01757">
    <property type="entry name" value="Acyl_transf_3"/>
    <property type="match status" value="1"/>
</dbReference>
<feature type="transmembrane region" description="Helical" evidence="1">
    <location>
        <begin position="12"/>
        <end position="31"/>
    </location>
</feature>
<feature type="transmembrane region" description="Helical" evidence="1">
    <location>
        <begin position="186"/>
        <end position="204"/>
    </location>
</feature>
<keyword evidence="1" id="KW-0472">Membrane</keyword>
<dbReference type="RefSeq" id="WP_153215362.1">
    <property type="nucleotide sequence ID" value="NZ_WIBF01000004.1"/>
</dbReference>